<dbReference type="GO" id="GO:0070403">
    <property type="term" value="F:NAD+ binding"/>
    <property type="evidence" value="ECO:0007669"/>
    <property type="project" value="InterPro"/>
</dbReference>
<feature type="binding site" evidence="3">
    <location>
        <position position="133"/>
    </location>
    <ligand>
        <name>Zn(2+)</name>
        <dbReference type="ChEBI" id="CHEBI:29105"/>
    </ligand>
</feature>
<dbReference type="InterPro" id="IPR050134">
    <property type="entry name" value="NAD-dep_sirtuin_deacylases"/>
</dbReference>
<dbReference type="PROSITE" id="PS50305">
    <property type="entry name" value="SIRTUIN"/>
    <property type="match status" value="1"/>
</dbReference>
<proteinExistence type="predicted"/>
<keyword evidence="2" id="KW-0520">NAD</keyword>
<dbReference type="NCBIfam" id="NF001753">
    <property type="entry name" value="PRK00481.1-3"/>
    <property type="match status" value="1"/>
</dbReference>
<gene>
    <name evidence="5" type="ORF">ENI32_07800</name>
    <name evidence="6" type="ORF">SBU_000120</name>
</gene>
<dbReference type="EMBL" id="LYOR01000001">
    <property type="protein sequence ID" value="OFV66827.1"/>
    <property type="molecule type" value="Genomic_DNA"/>
</dbReference>
<dbReference type="Proteomes" id="UP000185779">
    <property type="component" value="Unassembled WGS sequence"/>
</dbReference>
<keyword evidence="3" id="KW-0862">Zinc</keyword>
<sequence>MPGYDDLIEDVASAILSSKHTVALTGAGISVESGIAPFRGKGGLWERYDPEEYAHIATFMQNPARAWVLFKEMIEVIRRAKPNPAHIALARLEELGLLSCIITQNVDNLHQSAGSRNVIEFHGNIINLSCIECGKKQRCSEVSLDEIPPLCACGGVLRPDAVLFGEAIPFDALVSSRKEAEACDLMLVIGTSGIVQPAASMPLVAKDSGAKIVEINPEETPITFIADIFVKGGAGRVLSDVIRRIEDKLR</sequence>
<dbReference type="InterPro" id="IPR003000">
    <property type="entry name" value="Sirtuin"/>
</dbReference>
<dbReference type="Pfam" id="PF02146">
    <property type="entry name" value="SIR2"/>
    <property type="match status" value="1"/>
</dbReference>
<dbReference type="PATRIC" id="fig|1839936.3.peg.120"/>
<comment type="caution">
    <text evidence="6">The sequence shown here is derived from an EMBL/GenBank/DDBJ whole genome shotgun (WGS) entry which is preliminary data.</text>
</comment>
<evidence type="ECO:0000256" key="3">
    <source>
        <dbReference type="PROSITE-ProRule" id="PRU00236"/>
    </source>
</evidence>
<name>A0A1F2P680_9EURY</name>
<dbReference type="Proteomes" id="UP000885936">
    <property type="component" value="Unassembled WGS sequence"/>
</dbReference>
<dbReference type="InterPro" id="IPR029035">
    <property type="entry name" value="DHS-like_NAD/FAD-binding_dom"/>
</dbReference>
<dbReference type="STRING" id="1839936.SBU_000120"/>
<keyword evidence="7" id="KW-1185">Reference proteome</keyword>
<dbReference type="PANTHER" id="PTHR11085:SF10">
    <property type="entry name" value="NAD-DEPENDENT PROTEIN DEACYLASE SIRTUIN-5, MITOCHONDRIAL-RELATED"/>
    <property type="match status" value="1"/>
</dbReference>
<dbReference type="Gene3D" id="3.30.1600.10">
    <property type="entry name" value="SIR2/SIRT2 'Small Domain"/>
    <property type="match status" value="1"/>
</dbReference>
<feature type="binding site" evidence="3">
    <location>
        <position position="130"/>
    </location>
    <ligand>
        <name>Zn(2+)</name>
        <dbReference type="ChEBI" id="CHEBI:29105"/>
    </ligand>
</feature>
<evidence type="ECO:0000256" key="2">
    <source>
        <dbReference type="ARBA" id="ARBA00023027"/>
    </source>
</evidence>
<feature type="binding site" evidence="3">
    <location>
        <position position="151"/>
    </location>
    <ligand>
        <name>Zn(2+)</name>
        <dbReference type="ChEBI" id="CHEBI:29105"/>
    </ligand>
</feature>
<dbReference type="GO" id="GO:0046872">
    <property type="term" value="F:metal ion binding"/>
    <property type="evidence" value="ECO:0007669"/>
    <property type="project" value="UniProtKB-KW"/>
</dbReference>
<dbReference type="AlphaFoldDB" id="A0A1F2P680"/>
<feature type="active site" description="Proton acceptor" evidence="3">
    <location>
        <position position="122"/>
    </location>
</feature>
<evidence type="ECO:0000259" key="4">
    <source>
        <dbReference type="PROSITE" id="PS50305"/>
    </source>
</evidence>
<dbReference type="SUPFAM" id="SSF52467">
    <property type="entry name" value="DHS-like NAD/FAD-binding domain"/>
    <property type="match status" value="1"/>
</dbReference>
<dbReference type="PANTHER" id="PTHR11085">
    <property type="entry name" value="NAD-DEPENDENT PROTEIN DEACYLASE SIRTUIN-5, MITOCHONDRIAL-RELATED"/>
    <property type="match status" value="1"/>
</dbReference>
<accession>A0A1F2P680</accession>
<feature type="domain" description="Deacetylase sirtuin-type" evidence="4">
    <location>
        <begin position="1"/>
        <end position="250"/>
    </location>
</feature>
<reference evidence="6 7" key="1">
    <citation type="submission" date="2016-05" db="EMBL/GenBank/DDBJ databases">
        <title>Microbial consortia oxidize butane by reversing methanogenesis.</title>
        <authorList>
            <person name="Laso-Perez R."/>
            <person name="Richter M."/>
            <person name="Wegener G."/>
            <person name="Musat F."/>
        </authorList>
    </citation>
    <scope>NUCLEOTIDE SEQUENCE [LARGE SCALE GENOMIC DNA]</scope>
    <source>
        <strain evidence="6">BOX1</strain>
    </source>
</reference>
<dbReference type="Gene3D" id="3.40.50.1220">
    <property type="entry name" value="TPP-binding domain"/>
    <property type="match status" value="1"/>
</dbReference>
<evidence type="ECO:0000256" key="1">
    <source>
        <dbReference type="ARBA" id="ARBA00022679"/>
    </source>
</evidence>
<evidence type="ECO:0000313" key="5">
    <source>
        <dbReference type="EMBL" id="HEC57754.1"/>
    </source>
</evidence>
<keyword evidence="3" id="KW-0479">Metal-binding</keyword>
<keyword evidence="1" id="KW-0808">Transferase</keyword>
<organism evidence="6 7">
    <name type="scientific">Candidatus Syntropharchaeum butanivorans</name>
    <dbReference type="NCBI Taxonomy" id="1839936"/>
    <lineage>
        <taxon>Archaea</taxon>
        <taxon>Methanobacteriati</taxon>
        <taxon>Methanobacteriota</taxon>
        <taxon>Stenosarchaea group</taxon>
        <taxon>Methanomicrobia</taxon>
        <taxon>Methanosarcinales</taxon>
        <taxon>ANME-2 cluster</taxon>
        <taxon>Candidatus Syntropharchaeum</taxon>
    </lineage>
</organism>
<evidence type="ECO:0000313" key="7">
    <source>
        <dbReference type="Proteomes" id="UP000185779"/>
    </source>
</evidence>
<evidence type="ECO:0000313" key="6">
    <source>
        <dbReference type="EMBL" id="OFV66827.1"/>
    </source>
</evidence>
<reference evidence="5" key="2">
    <citation type="journal article" date="2020" name="mSystems">
        <title>Genome- and Community-Level Interaction Insights into Carbon Utilization and Element Cycling Functions of Hydrothermarchaeota in Hydrothermal Sediment.</title>
        <authorList>
            <person name="Zhou Z."/>
            <person name="Liu Y."/>
            <person name="Xu W."/>
            <person name="Pan J."/>
            <person name="Luo Z.H."/>
            <person name="Li M."/>
        </authorList>
    </citation>
    <scope>NUCLEOTIDE SEQUENCE [LARGE SCALE GENOMIC DNA]</scope>
    <source>
        <strain evidence="5">HyVt-386</strain>
    </source>
</reference>
<protein>
    <submittedName>
        <fullName evidence="5">NAD-dependent deacylase</fullName>
    </submittedName>
    <submittedName>
        <fullName evidence="6">Sigma factor</fullName>
    </submittedName>
</protein>
<dbReference type="InterPro" id="IPR026590">
    <property type="entry name" value="Ssirtuin_cat_dom"/>
</dbReference>
<dbReference type="GO" id="GO:0017136">
    <property type="term" value="F:histone deacetylase activity, NAD-dependent"/>
    <property type="evidence" value="ECO:0007669"/>
    <property type="project" value="TreeGrafter"/>
</dbReference>
<dbReference type="InterPro" id="IPR026591">
    <property type="entry name" value="Sirtuin_cat_small_dom_sf"/>
</dbReference>
<feature type="binding site" evidence="3">
    <location>
        <position position="153"/>
    </location>
    <ligand>
        <name>Zn(2+)</name>
        <dbReference type="ChEBI" id="CHEBI:29105"/>
    </ligand>
</feature>
<dbReference type="EMBL" id="DRIE01000125">
    <property type="protein sequence ID" value="HEC57754.1"/>
    <property type="molecule type" value="Genomic_DNA"/>
</dbReference>